<dbReference type="Pfam" id="PF20599">
    <property type="entry name" value="DUF6796"/>
    <property type="match status" value="1"/>
</dbReference>
<keyword evidence="1" id="KW-0472">Membrane</keyword>
<feature type="transmembrane region" description="Helical" evidence="1">
    <location>
        <begin position="12"/>
        <end position="29"/>
    </location>
</feature>
<dbReference type="InterPro" id="IPR046475">
    <property type="entry name" value="DUF6796"/>
</dbReference>
<gene>
    <name evidence="2" type="ORF">ACFQ1M_17585</name>
</gene>
<proteinExistence type="predicted"/>
<accession>A0ABW3D529</accession>
<evidence type="ECO:0000256" key="1">
    <source>
        <dbReference type="SAM" id="Phobius"/>
    </source>
</evidence>
<dbReference type="EMBL" id="JBHTJH010000017">
    <property type="protein sequence ID" value="MFD0864032.1"/>
    <property type="molecule type" value="Genomic_DNA"/>
</dbReference>
<feature type="transmembrane region" description="Helical" evidence="1">
    <location>
        <begin position="132"/>
        <end position="153"/>
    </location>
</feature>
<sequence length="217" mass="24443">MTKHWIRSSGIFGVLGGIILFAGDMLFYYDAESTNFLKNMAYAADNRIALSGVSALIAAWFYILGLGQVYYAFKPSKPLLRNMMLVSLGGILIAYGVIHGAFVAIATSAKLAIENGLDLKESVRLASDINDILRLFVYPLFAICSLIFIFQVWKKKTFYPRWMILFFPLIPFLIKDVLGELLSGKWWTIIMGGYLNLILIVFFTASTIALWNVKKTR</sequence>
<organism evidence="2 3">
    <name type="scientific">Sungkyunkwania multivorans</name>
    <dbReference type="NCBI Taxonomy" id="1173618"/>
    <lineage>
        <taxon>Bacteria</taxon>
        <taxon>Pseudomonadati</taxon>
        <taxon>Bacteroidota</taxon>
        <taxon>Flavobacteriia</taxon>
        <taxon>Flavobacteriales</taxon>
        <taxon>Flavobacteriaceae</taxon>
        <taxon>Sungkyunkwania</taxon>
    </lineage>
</organism>
<dbReference type="RefSeq" id="WP_386410798.1">
    <property type="nucleotide sequence ID" value="NZ_JBHTJH010000017.1"/>
</dbReference>
<evidence type="ECO:0000313" key="3">
    <source>
        <dbReference type="Proteomes" id="UP001596978"/>
    </source>
</evidence>
<feature type="transmembrane region" description="Helical" evidence="1">
    <location>
        <begin position="186"/>
        <end position="211"/>
    </location>
</feature>
<evidence type="ECO:0000313" key="2">
    <source>
        <dbReference type="EMBL" id="MFD0864032.1"/>
    </source>
</evidence>
<name>A0ABW3D529_9FLAO</name>
<feature type="transmembrane region" description="Helical" evidence="1">
    <location>
        <begin position="49"/>
        <end position="73"/>
    </location>
</feature>
<keyword evidence="1" id="KW-0812">Transmembrane</keyword>
<keyword evidence="1" id="KW-1133">Transmembrane helix</keyword>
<feature type="transmembrane region" description="Helical" evidence="1">
    <location>
        <begin position="158"/>
        <end position="174"/>
    </location>
</feature>
<feature type="transmembrane region" description="Helical" evidence="1">
    <location>
        <begin position="85"/>
        <end position="112"/>
    </location>
</feature>
<keyword evidence="3" id="KW-1185">Reference proteome</keyword>
<comment type="caution">
    <text evidence="2">The sequence shown here is derived from an EMBL/GenBank/DDBJ whole genome shotgun (WGS) entry which is preliminary data.</text>
</comment>
<dbReference type="Proteomes" id="UP001596978">
    <property type="component" value="Unassembled WGS sequence"/>
</dbReference>
<protein>
    <submittedName>
        <fullName evidence="2">DUF6796 family protein</fullName>
    </submittedName>
</protein>
<reference evidence="3" key="1">
    <citation type="journal article" date="2019" name="Int. J. Syst. Evol. Microbiol.">
        <title>The Global Catalogue of Microorganisms (GCM) 10K type strain sequencing project: providing services to taxonomists for standard genome sequencing and annotation.</title>
        <authorList>
            <consortium name="The Broad Institute Genomics Platform"/>
            <consortium name="The Broad Institute Genome Sequencing Center for Infectious Disease"/>
            <person name="Wu L."/>
            <person name="Ma J."/>
        </authorList>
    </citation>
    <scope>NUCLEOTIDE SEQUENCE [LARGE SCALE GENOMIC DNA]</scope>
    <source>
        <strain evidence="3">CCUG 62952</strain>
    </source>
</reference>